<dbReference type="RefSeq" id="WP_126752569.1">
    <property type="nucleotide sequence ID" value="NZ_JBHUMT010000004.1"/>
</dbReference>
<protein>
    <submittedName>
        <fullName evidence="2">Glycerophosphodiester phosphodiesterase</fullName>
    </submittedName>
</protein>
<proteinExistence type="predicted"/>
<dbReference type="PANTHER" id="PTHR46211">
    <property type="entry name" value="GLYCEROPHOSPHORYL DIESTER PHOSPHODIESTERASE"/>
    <property type="match status" value="1"/>
</dbReference>
<dbReference type="PANTHER" id="PTHR46211:SF1">
    <property type="entry name" value="GLYCEROPHOSPHODIESTER PHOSPHODIESTERASE, CYTOPLASMIC"/>
    <property type="match status" value="1"/>
</dbReference>
<dbReference type="InterPro" id="IPR030395">
    <property type="entry name" value="GP_PDE_dom"/>
</dbReference>
<accession>A0A432YP19</accession>
<evidence type="ECO:0000313" key="2">
    <source>
        <dbReference type="EMBL" id="RUO62700.1"/>
    </source>
</evidence>
<name>A0A432YP19_9GAMM</name>
<reference evidence="2 3" key="1">
    <citation type="journal article" date="2011" name="Front. Microbiol.">
        <title>Genomic signatures of strain selection and enhancement in Bacillus atrophaeus var. globigii, a historical biowarfare simulant.</title>
        <authorList>
            <person name="Gibbons H.S."/>
            <person name="Broomall S.M."/>
            <person name="McNew L.A."/>
            <person name="Daligault H."/>
            <person name="Chapman C."/>
            <person name="Bruce D."/>
            <person name="Karavis M."/>
            <person name="Krepps M."/>
            <person name="McGregor P.A."/>
            <person name="Hong C."/>
            <person name="Park K.H."/>
            <person name="Akmal A."/>
            <person name="Feldman A."/>
            <person name="Lin J.S."/>
            <person name="Chang W.E."/>
            <person name="Higgs B.W."/>
            <person name="Demirev P."/>
            <person name="Lindquist J."/>
            <person name="Liem A."/>
            <person name="Fochler E."/>
            <person name="Read T.D."/>
            <person name="Tapia R."/>
            <person name="Johnson S."/>
            <person name="Bishop-Lilly K.A."/>
            <person name="Detter C."/>
            <person name="Han C."/>
            <person name="Sozhamannan S."/>
            <person name="Rosenzweig C.N."/>
            <person name="Skowronski E.W."/>
        </authorList>
    </citation>
    <scope>NUCLEOTIDE SEQUENCE [LARGE SCALE GENOMIC DNA]</scope>
    <source>
        <strain evidence="2 3">TPS4-2</strain>
    </source>
</reference>
<gene>
    <name evidence="2" type="ORF">CWI73_09505</name>
</gene>
<dbReference type="AlphaFoldDB" id="A0A432YP19"/>
<feature type="domain" description="GP-PDE" evidence="1">
    <location>
        <begin position="1"/>
        <end position="228"/>
    </location>
</feature>
<organism evidence="2 3">
    <name type="scientific">Idiomarina piscisalsi</name>
    <dbReference type="NCBI Taxonomy" id="1096243"/>
    <lineage>
        <taxon>Bacteria</taxon>
        <taxon>Pseudomonadati</taxon>
        <taxon>Pseudomonadota</taxon>
        <taxon>Gammaproteobacteria</taxon>
        <taxon>Alteromonadales</taxon>
        <taxon>Idiomarinaceae</taxon>
        <taxon>Idiomarina</taxon>
    </lineage>
</organism>
<evidence type="ECO:0000313" key="3">
    <source>
        <dbReference type="Proteomes" id="UP000288361"/>
    </source>
</evidence>
<dbReference type="Pfam" id="PF03009">
    <property type="entry name" value="GDPD"/>
    <property type="match status" value="1"/>
</dbReference>
<comment type="caution">
    <text evidence="2">The sequence shown here is derived from an EMBL/GenBank/DDBJ whole genome shotgun (WGS) entry which is preliminary data.</text>
</comment>
<dbReference type="GO" id="GO:0006629">
    <property type="term" value="P:lipid metabolic process"/>
    <property type="evidence" value="ECO:0007669"/>
    <property type="project" value="InterPro"/>
</dbReference>
<dbReference type="GO" id="GO:0008081">
    <property type="term" value="F:phosphoric diester hydrolase activity"/>
    <property type="evidence" value="ECO:0007669"/>
    <property type="project" value="InterPro"/>
</dbReference>
<dbReference type="CDD" id="cd08556">
    <property type="entry name" value="GDPD"/>
    <property type="match status" value="1"/>
</dbReference>
<dbReference type="InterPro" id="IPR017946">
    <property type="entry name" value="PLC-like_Pdiesterase_TIM-brl"/>
</dbReference>
<sequence>MILWAHRGASYEAPENTLAAFTRAMDSGVHGIELDVYGIDGERFVFHDRYLERLTATPGRLKDLSAEQIKHLKIFGQQPIPTLRDALKHINGHCHVNIELKGDIPTRELLKDVDYALTHTSFSQDQLLFSSFNHHWLQRLKKRRPDALIGALSASCPLTYCQFAEDLNAYSAHFAVDFVTKGLVKDGHKRGLQVYVYTVDEQHDIEELHEMGVDGIFTNHPSFAQNVIAGLTTAGNDPILHY</sequence>
<dbReference type="PROSITE" id="PS51704">
    <property type="entry name" value="GP_PDE"/>
    <property type="match status" value="1"/>
</dbReference>
<dbReference type="Proteomes" id="UP000288361">
    <property type="component" value="Unassembled WGS sequence"/>
</dbReference>
<dbReference type="SUPFAM" id="SSF51695">
    <property type="entry name" value="PLC-like phosphodiesterases"/>
    <property type="match status" value="1"/>
</dbReference>
<dbReference type="EMBL" id="PIQA01000011">
    <property type="protein sequence ID" value="RUO62700.1"/>
    <property type="molecule type" value="Genomic_DNA"/>
</dbReference>
<dbReference type="Gene3D" id="3.20.20.190">
    <property type="entry name" value="Phosphatidylinositol (PI) phosphodiesterase"/>
    <property type="match status" value="1"/>
</dbReference>
<evidence type="ECO:0000259" key="1">
    <source>
        <dbReference type="PROSITE" id="PS51704"/>
    </source>
</evidence>